<dbReference type="PANTHER" id="PTHR43335:SF4">
    <property type="entry name" value="ABC TRANSPORTER, ATP-BINDING PROTEIN"/>
    <property type="match status" value="1"/>
</dbReference>
<dbReference type="InterPro" id="IPR003593">
    <property type="entry name" value="AAA+_ATPase"/>
</dbReference>
<proteinExistence type="inferred from homology"/>
<gene>
    <name evidence="6" type="ORF">H9786_03900</name>
</gene>
<dbReference type="InterPro" id="IPR017871">
    <property type="entry name" value="ABC_transporter-like_CS"/>
</dbReference>
<evidence type="ECO:0000256" key="1">
    <source>
        <dbReference type="ARBA" id="ARBA00005417"/>
    </source>
</evidence>
<reference evidence="6" key="1">
    <citation type="journal article" date="2021" name="PeerJ">
        <title>Extensive microbial diversity within the chicken gut microbiome revealed by metagenomics and culture.</title>
        <authorList>
            <person name="Gilroy R."/>
            <person name="Ravi A."/>
            <person name="Getino M."/>
            <person name="Pursley I."/>
            <person name="Horton D.L."/>
            <person name="Alikhan N.F."/>
            <person name="Baker D."/>
            <person name="Gharbi K."/>
            <person name="Hall N."/>
            <person name="Watson M."/>
            <person name="Adriaenssens E.M."/>
            <person name="Foster-Nyarko E."/>
            <person name="Jarju S."/>
            <person name="Secka A."/>
            <person name="Antonio M."/>
            <person name="Oren A."/>
            <person name="Chaudhuri R.R."/>
            <person name="La Ragione R."/>
            <person name="Hildebrand F."/>
            <person name="Pallen M.J."/>
        </authorList>
    </citation>
    <scope>NUCLEOTIDE SEQUENCE</scope>
    <source>
        <strain evidence="6">ChiHjej13B12-24818</strain>
    </source>
</reference>
<dbReference type="SMART" id="SM00382">
    <property type="entry name" value="AAA"/>
    <property type="match status" value="1"/>
</dbReference>
<evidence type="ECO:0000313" key="6">
    <source>
        <dbReference type="EMBL" id="HJB09665.1"/>
    </source>
</evidence>
<evidence type="ECO:0000313" key="7">
    <source>
        <dbReference type="Proteomes" id="UP000823823"/>
    </source>
</evidence>
<protein>
    <submittedName>
        <fullName evidence="6">ATP-binding cassette domain-containing protein</fullName>
    </submittedName>
</protein>
<dbReference type="SUPFAM" id="SSF52540">
    <property type="entry name" value="P-loop containing nucleoside triphosphate hydrolases"/>
    <property type="match status" value="1"/>
</dbReference>
<keyword evidence="4 6" id="KW-0067">ATP-binding</keyword>
<evidence type="ECO:0000256" key="4">
    <source>
        <dbReference type="ARBA" id="ARBA00022840"/>
    </source>
</evidence>
<reference evidence="6" key="2">
    <citation type="submission" date="2021-04" db="EMBL/GenBank/DDBJ databases">
        <authorList>
            <person name="Gilroy R."/>
        </authorList>
    </citation>
    <scope>NUCLEOTIDE SEQUENCE</scope>
    <source>
        <strain evidence="6">ChiHjej13B12-24818</strain>
    </source>
</reference>
<comment type="caution">
    <text evidence="6">The sequence shown here is derived from an EMBL/GenBank/DDBJ whole genome shotgun (WGS) entry which is preliminary data.</text>
</comment>
<dbReference type="PANTHER" id="PTHR43335">
    <property type="entry name" value="ABC TRANSPORTER, ATP-BINDING PROTEIN"/>
    <property type="match status" value="1"/>
</dbReference>
<evidence type="ECO:0000259" key="5">
    <source>
        <dbReference type="PROSITE" id="PS50893"/>
    </source>
</evidence>
<dbReference type="InterPro" id="IPR003439">
    <property type="entry name" value="ABC_transporter-like_ATP-bd"/>
</dbReference>
<dbReference type="GO" id="GO:0016887">
    <property type="term" value="F:ATP hydrolysis activity"/>
    <property type="evidence" value="ECO:0007669"/>
    <property type="project" value="InterPro"/>
</dbReference>
<dbReference type="AlphaFoldDB" id="A0A9D2RN05"/>
<dbReference type="Pfam" id="PF00005">
    <property type="entry name" value="ABC_tran"/>
    <property type="match status" value="1"/>
</dbReference>
<evidence type="ECO:0000256" key="3">
    <source>
        <dbReference type="ARBA" id="ARBA00022741"/>
    </source>
</evidence>
<dbReference type="PROSITE" id="PS00211">
    <property type="entry name" value="ABC_TRANSPORTER_1"/>
    <property type="match status" value="1"/>
</dbReference>
<dbReference type="InterPro" id="IPR027417">
    <property type="entry name" value="P-loop_NTPase"/>
</dbReference>
<accession>A0A9D2RN05</accession>
<comment type="similarity">
    <text evidence="1">Belongs to the ABC transporter superfamily.</text>
</comment>
<evidence type="ECO:0000256" key="2">
    <source>
        <dbReference type="ARBA" id="ARBA00022448"/>
    </source>
</evidence>
<dbReference type="PROSITE" id="PS50893">
    <property type="entry name" value="ABC_TRANSPORTER_2"/>
    <property type="match status" value="1"/>
</dbReference>
<sequence length="317" mass="33288">MTKAPRTTAALDVRGLTKRYGSRVAVDDLTFSCTPGSVTGFLGPNGAGKSTTLRILTGLAEADAGQALVGSRPYRELDHPARTIGVMLDATALHRGRTGLETLRLTGRAIGMPAARAGEVLELVGLRDAGAKRVGGYSYGMRQRLGIGVALMGDPEVLVLDEPANGLDPEGIRWMRRLLRSFADAGGTVLLSSHQLREVQATVDRLVVIADGRLVREGMLDELTSEAGTRVGAEDPAALRAALDRHGIAYEQRAEQQLAVSLAPVDVGRLAVREQIVLTALGAADSGGLEDVFFALTGQTDPAAGPHDAEPVPAAIF</sequence>
<keyword evidence="2" id="KW-0813">Transport</keyword>
<organism evidence="6 7">
    <name type="scientific">Candidatus Brachybacterium merdavium</name>
    <dbReference type="NCBI Taxonomy" id="2838513"/>
    <lineage>
        <taxon>Bacteria</taxon>
        <taxon>Bacillati</taxon>
        <taxon>Actinomycetota</taxon>
        <taxon>Actinomycetes</taxon>
        <taxon>Micrococcales</taxon>
        <taxon>Dermabacteraceae</taxon>
        <taxon>Brachybacterium</taxon>
    </lineage>
</organism>
<dbReference type="GO" id="GO:0005524">
    <property type="term" value="F:ATP binding"/>
    <property type="evidence" value="ECO:0007669"/>
    <property type="project" value="UniProtKB-KW"/>
</dbReference>
<dbReference type="Proteomes" id="UP000823823">
    <property type="component" value="Unassembled WGS sequence"/>
</dbReference>
<feature type="domain" description="ABC transporter" evidence="5">
    <location>
        <begin position="11"/>
        <end position="236"/>
    </location>
</feature>
<name>A0A9D2RN05_9MICO</name>
<dbReference type="Gene3D" id="3.40.50.300">
    <property type="entry name" value="P-loop containing nucleotide triphosphate hydrolases"/>
    <property type="match status" value="1"/>
</dbReference>
<dbReference type="EMBL" id="DWZH01000029">
    <property type="protein sequence ID" value="HJB09665.1"/>
    <property type="molecule type" value="Genomic_DNA"/>
</dbReference>
<keyword evidence="3" id="KW-0547">Nucleotide-binding</keyword>